<organism evidence="1 2">
    <name type="scientific">Nesidiocoris tenuis</name>
    <dbReference type="NCBI Taxonomy" id="355587"/>
    <lineage>
        <taxon>Eukaryota</taxon>
        <taxon>Metazoa</taxon>
        <taxon>Ecdysozoa</taxon>
        <taxon>Arthropoda</taxon>
        <taxon>Hexapoda</taxon>
        <taxon>Insecta</taxon>
        <taxon>Pterygota</taxon>
        <taxon>Neoptera</taxon>
        <taxon>Paraneoptera</taxon>
        <taxon>Hemiptera</taxon>
        <taxon>Heteroptera</taxon>
        <taxon>Panheteroptera</taxon>
        <taxon>Cimicomorpha</taxon>
        <taxon>Miridae</taxon>
        <taxon>Dicyphina</taxon>
        <taxon>Nesidiocoris</taxon>
    </lineage>
</organism>
<sequence length="76" mass="8792">MIALFEPGHPVYTYKYVHKCEATFRTSRVKLFRRMKSSRSGSMRGTEEEAPLELFCDVTDNLQETNYSPRVTALAE</sequence>
<dbReference type="EMBL" id="AP028910">
    <property type="protein sequence ID" value="BES90243.1"/>
    <property type="molecule type" value="Genomic_DNA"/>
</dbReference>
<evidence type="ECO:0000313" key="2">
    <source>
        <dbReference type="Proteomes" id="UP001307889"/>
    </source>
</evidence>
<protein>
    <submittedName>
        <fullName evidence="1">Uncharacterized protein</fullName>
    </submittedName>
</protein>
<proteinExistence type="predicted"/>
<reference evidence="1 2" key="1">
    <citation type="submission" date="2023-09" db="EMBL/GenBank/DDBJ databases">
        <title>Nesidiocoris tenuis whole genome shotgun sequence.</title>
        <authorList>
            <person name="Shibata T."/>
            <person name="Shimoda M."/>
            <person name="Kobayashi T."/>
            <person name="Uehara T."/>
        </authorList>
    </citation>
    <scope>NUCLEOTIDE SEQUENCE [LARGE SCALE GENOMIC DNA]</scope>
    <source>
        <strain evidence="1 2">Japan</strain>
    </source>
</reference>
<evidence type="ECO:0000313" key="1">
    <source>
        <dbReference type="EMBL" id="BES90243.1"/>
    </source>
</evidence>
<gene>
    <name evidence="1" type="ORF">NTJ_03051</name>
</gene>
<accession>A0ABN7ADY5</accession>
<name>A0ABN7ADY5_9HEMI</name>
<dbReference type="Proteomes" id="UP001307889">
    <property type="component" value="Chromosome 2"/>
</dbReference>
<keyword evidence="2" id="KW-1185">Reference proteome</keyword>